<name>A0ABU9C081_9BURK</name>
<organism evidence="1 2">
    <name type="scientific">Ideonella lacteola</name>
    <dbReference type="NCBI Taxonomy" id="2984193"/>
    <lineage>
        <taxon>Bacteria</taxon>
        <taxon>Pseudomonadati</taxon>
        <taxon>Pseudomonadota</taxon>
        <taxon>Betaproteobacteria</taxon>
        <taxon>Burkholderiales</taxon>
        <taxon>Sphaerotilaceae</taxon>
        <taxon>Ideonella</taxon>
    </lineage>
</organism>
<keyword evidence="2" id="KW-1185">Reference proteome</keyword>
<protein>
    <submittedName>
        <fullName evidence="1">TraB/GumN family protein</fullName>
    </submittedName>
</protein>
<reference evidence="1 2" key="1">
    <citation type="submission" date="2024-04" db="EMBL/GenBank/DDBJ databases">
        <title>Novel species of the genus Ideonella isolated from streams.</title>
        <authorList>
            <person name="Lu H."/>
        </authorList>
    </citation>
    <scope>NUCLEOTIDE SEQUENCE [LARGE SCALE GENOMIC DNA]</scope>
    <source>
        <strain evidence="1 2">DXS29W</strain>
    </source>
</reference>
<comment type="caution">
    <text evidence="1">The sequence shown here is derived from an EMBL/GenBank/DDBJ whole genome shotgun (WGS) entry which is preliminary data.</text>
</comment>
<evidence type="ECO:0000313" key="2">
    <source>
        <dbReference type="Proteomes" id="UP001371218"/>
    </source>
</evidence>
<sequence length="277" mass="30447">MITTPAGHRGILIGTVHVGVQGLRQPSAAIFDGAKRHIVEQVPSEGPMPEPRPVWPPALAKLTKTQRLGEAPWAAQVSPQERAELRRRIACRTGYLDNQVDWELATSLAMESPLSAAETAIRPCAPPGIPSRDELLSRYARDRNVPTYSLEVNAEVEKRRRSVEDRIHLHQLHVGLSERQPEAMATITRTLNTGDFDEVTSVLSSLAANQEDAAIYERKMLADRNEAWVPRLLKYLEDGDAVISVGVAHLSGPNGLPALLRRAGMRVEPVVLPQALP</sequence>
<dbReference type="Pfam" id="PF01963">
    <property type="entry name" value="TraB_PrgY_gumN"/>
    <property type="match status" value="1"/>
</dbReference>
<gene>
    <name evidence="1" type="ORF">AACH06_25775</name>
</gene>
<dbReference type="CDD" id="cd14789">
    <property type="entry name" value="Tiki"/>
    <property type="match status" value="1"/>
</dbReference>
<dbReference type="RefSeq" id="WP_341428713.1">
    <property type="nucleotide sequence ID" value="NZ_JBBUTG010000026.1"/>
</dbReference>
<dbReference type="InterPro" id="IPR002816">
    <property type="entry name" value="TraB/PrgY/GumN_fam"/>
</dbReference>
<evidence type="ECO:0000313" key="1">
    <source>
        <dbReference type="EMBL" id="MEK8034250.1"/>
    </source>
</evidence>
<accession>A0ABU9C081</accession>
<dbReference type="EMBL" id="JBBUTG010000026">
    <property type="protein sequence ID" value="MEK8034250.1"/>
    <property type="molecule type" value="Genomic_DNA"/>
</dbReference>
<proteinExistence type="predicted"/>
<dbReference type="Proteomes" id="UP001371218">
    <property type="component" value="Unassembled WGS sequence"/>
</dbReference>